<dbReference type="EMBL" id="JAUHLN010000002">
    <property type="protein sequence ID" value="MDN4073270.1"/>
    <property type="molecule type" value="Genomic_DNA"/>
</dbReference>
<protein>
    <submittedName>
        <fullName evidence="2">Beta-lysine N-acetyltransferase</fullName>
    </submittedName>
</protein>
<dbReference type="InterPro" id="IPR000182">
    <property type="entry name" value="GNAT_dom"/>
</dbReference>
<dbReference type="PROSITE" id="PS51186">
    <property type="entry name" value="GNAT"/>
    <property type="match status" value="1"/>
</dbReference>
<dbReference type="InterPro" id="IPR022525">
    <property type="entry name" value="GNAT_AblB"/>
</dbReference>
<dbReference type="Pfam" id="PF00583">
    <property type="entry name" value="Acetyltransf_1"/>
    <property type="match status" value="1"/>
</dbReference>
<dbReference type="InterPro" id="IPR016181">
    <property type="entry name" value="Acyl_CoA_acyltransferase"/>
</dbReference>
<comment type="caution">
    <text evidence="2">The sequence shown here is derived from an EMBL/GenBank/DDBJ whole genome shotgun (WGS) entry which is preliminary data.</text>
</comment>
<evidence type="ECO:0000313" key="3">
    <source>
        <dbReference type="Proteomes" id="UP001168694"/>
    </source>
</evidence>
<dbReference type="Proteomes" id="UP001168694">
    <property type="component" value="Unassembled WGS sequence"/>
</dbReference>
<name>A0ABT8E5U1_9BACL</name>
<evidence type="ECO:0000259" key="1">
    <source>
        <dbReference type="PROSITE" id="PS51186"/>
    </source>
</evidence>
<dbReference type="SUPFAM" id="SSF55729">
    <property type="entry name" value="Acyl-CoA N-acyltransferases (Nat)"/>
    <property type="match status" value="1"/>
</dbReference>
<feature type="domain" description="N-acetyltransferase" evidence="1">
    <location>
        <begin position="134"/>
        <end position="280"/>
    </location>
</feature>
<accession>A0ABT8E5U1</accession>
<reference evidence="2" key="1">
    <citation type="submission" date="2023-06" db="EMBL/GenBank/DDBJ databases">
        <title>Draft Genome Sequences of Representative Paenibacillus Polymyxa, Bacillus cereus, Fictibacillus sp., and Brevibacillus agri Strains Isolated from Amazonian Dark Earth.</title>
        <authorList>
            <person name="Pellegrinetti T.A."/>
            <person name="Cunha I.C.M."/>
            <person name="Chaves M.G."/>
            <person name="Freitas A.S."/>
            <person name="Silva A.V.R."/>
            <person name="Tsai S.M."/>
            <person name="Mendes L.W."/>
        </authorList>
    </citation>
    <scope>NUCLEOTIDE SEQUENCE</scope>
    <source>
        <strain evidence="2">CENA-BCM004</strain>
    </source>
</reference>
<evidence type="ECO:0000313" key="2">
    <source>
        <dbReference type="EMBL" id="MDN4073270.1"/>
    </source>
</evidence>
<keyword evidence="3" id="KW-1185">Reference proteome</keyword>
<dbReference type="CDD" id="cd04301">
    <property type="entry name" value="NAT_SF"/>
    <property type="match status" value="1"/>
</dbReference>
<dbReference type="RefSeq" id="WP_290399408.1">
    <property type="nucleotide sequence ID" value="NZ_JAUHLN010000002.1"/>
</dbReference>
<sequence length="298" mass="34569">MQTDTFYKQTEINKGDVTAKIFLDYFSERLRVDDYRGNIAALAAEVHELAVQHDFSKVIIKARSEHVGAFLALGYLPEAVFSQYFNGSDAVAMCRFYTNERKRSDFWVEEDKIIDQILELPHIKSGGYSLPENYLIRLADLNDAEGLAALYGEVFQVYPTPMNDPEYIKKTMEHGTIYYVIEHCKEVVSAASADINLQYHNAELTDCATLPQHRKFGLMKILIEKLEMELKNRKIFCAYSIARSLSFGMNAVFFQRGYKYHGRFTKNCLIFDKYEDMNLWMRDLSENYCRIFGTTDEN</sequence>
<gene>
    <name evidence="2" type="primary">ablB</name>
    <name evidence="2" type="ORF">QYF49_09660</name>
</gene>
<organism evidence="2 3">
    <name type="scientific">Fictibacillus terranigra</name>
    <dbReference type="NCBI Taxonomy" id="3058424"/>
    <lineage>
        <taxon>Bacteria</taxon>
        <taxon>Bacillati</taxon>
        <taxon>Bacillota</taxon>
        <taxon>Bacilli</taxon>
        <taxon>Bacillales</taxon>
        <taxon>Fictibacillaceae</taxon>
        <taxon>Fictibacillus</taxon>
    </lineage>
</organism>
<proteinExistence type="predicted"/>
<dbReference type="NCBIfam" id="TIGR03827">
    <property type="entry name" value="GNAT_ablB"/>
    <property type="match status" value="1"/>
</dbReference>
<dbReference type="Gene3D" id="3.40.630.30">
    <property type="match status" value="1"/>
</dbReference>